<dbReference type="EMBL" id="JH992999">
    <property type="protein sequence ID" value="EKX45403.1"/>
    <property type="molecule type" value="Genomic_DNA"/>
</dbReference>
<reference evidence="1 3" key="1">
    <citation type="journal article" date="2012" name="Nature">
        <title>Algal genomes reveal evolutionary mosaicism and the fate of nucleomorphs.</title>
        <authorList>
            <consortium name="DOE Joint Genome Institute"/>
            <person name="Curtis B.A."/>
            <person name="Tanifuji G."/>
            <person name="Burki F."/>
            <person name="Gruber A."/>
            <person name="Irimia M."/>
            <person name="Maruyama S."/>
            <person name="Arias M.C."/>
            <person name="Ball S.G."/>
            <person name="Gile G.H."/>
            <person name="Hirakawa Y."/>
            <person name="Hopkins J.F."/>
            <person name="Kuo A."/>
            <person name="Rensing S.A."/>
            <person name="Schmutz J."/>
            <person name="Symeonidi A."/>
            <person name="Elias M."/>
            <person name="Eveleigh R.J."/>
            <person name="Herman E.K."/>
            <person name="Klute M.J."/>
            <person name="Nakayama T."/>
            <person name="Obornik M."/>
            <person name="Reyes-Prieto A."/>
            <person name="Armbrust E.V."/>
            <person name="Aves S.J."/>
            <person name="Beiko R.G."/>
            <person name="Coutinho P."/>
            <person name="Dacks J.B."/>
            <person name="Durnford D.G."/>
            <person name="Fast N.M."/>
            <person name="Green B.R."/>
            <person name="Grisdale C.J."/>
            <person name="Hempel F."/>
            <person name="Henrissat B."/>
            <person name="Hoppner M.P."/>
            <person name="Ishida K."/>
            <person name="Kim E."/>
            <person name="Koreny L."/>
            <person name="Kroth P.G."/>
            <person name="Liu Y."/>
            <person name="Malik S.B."/>
            <person name="Maier U.G."/>
            <person name="McRose D."/>
            <person name="Mock T."/>
            <person name="Neilson J.A."/>
            <person name="Onodera N.T."/>
            <person name="Poole A.M."/>
            <person name="Pritham E.J."/>
            <person name="Richards T.A."/>
            <person name="Rocap G."/>
            <person name="Roy S.W."/>
            <person name="Sarai C."/>
            <person name="Schaack S."/>
            <person name="Shirato S."/>
            <person name="Slamovits C.H."/>
            <person name="Spencer D.F."/>
            <person name="Suzuki S."/>
            <person name="Worden A.Z."/>
            <person name="Zauner S."/>
            <person name="Barry K."/>
            <person name="Bell C."/>
            <person name="Bharti A.K."/>
            <person name="Crow J.A."/>
            <person name="Grimwood J."/>
            <person name="Kramer R."/>
            <person name="Lindquist E."/>
            <person name="Lucas S."/>
            <person name="Salamov A."/>
            <person name="McFadden G.I."/>
            <person name="Lane C.E."/>
            <person name="Keeling P.J."/>
            <person name="Gray M.W."/>
            <person name="Grigoriev I.V."/>
            <person name="Archibald J.M."/>
        </authorList>
    </citation>
    <scope>NUCLEOTIDE SEQUENCE</scope>
    <source>
        <strain evidence="1 3">CCMP2712</strain>
    </source>
</reference>
<dbReference type="Proteomes" id="UP000011087">
    <property type="component" value="Unassembled WGS sequence"/>
</dbReference>
<keyword evidence="3" id="KW-1185">Reference proteome</keyword>
<reference evidence="3" key="2">
    <citation type="submission" date="2012-11" db="EMBL/GenBank/DDBJ databases">
        <authorList>
            <person name="Kuo A."/>
            <person name="Curtis B.A."/>
            <person name="Tanifuji G."/>
            <person name="Burki F."/>
            <person name="Gruber A."/>
            <person name="Irimia M."/>
            <person name="Maruyama S."/>
            <person name="Arias M.C."/>
            <person name="Ball S.G."/>
            <person name="Gile G.H."/>
            <person name="Hirakawa Y."/>
            <person name="Hopkins J.F."/>
            <person name="Rensing S.A."/>
            <person name="Schmutz J."/>
            <person name="Symeonidi A."/>
            <person name="Elias M."/>
            <person name="Eveleigh R.J."/>
            <person name="Herman E.K."/>
            <person name="Klute M.J."/>
            <person name="Nakayama T."/>
            <person name="Obornik M."/>
            <person name="Reyes-Prieto A."/>
            <person name="Armbrust E.V."/>
            <person name="Aves S.J."/>
            <person name="Beiko R.G."/>
            <person name="Coutinho P."/>
            <person name="Dacks J.B."/>
            <person name="Durnford D.G."/>
            <person name="Fast N.M."/>
            <person name="Green B.R."/>
            <person name="Grisdale C."/>
            <person name="Hempe F."/>
            <person name="Henrissat B."/>
            <person name="Hoppner M.P."/>
            <person name="Ishida K.-I."/>
            <person name="Kim E."/>
            <person name="Koreny L."/>
            <person name="Kroth P.G."/>
            <person name="Liu Y."/>
            <person name="Malik S.-B."/>
            <person name="Maier U.G."/>
            <person name="McRose D."/>
            <person name="Mock T."/>
            <person name="Neilson J.A."/>
            <person name="Onodera N.T."/>
            <person name="Poole A.M."/>
            <person name="Pritham E.J."/>
            <person name="Richards T.A."/>
            <person name="Rocap G."/>
            <person name="Roy S.W."/>
            <person name="Sarai C."/>
            <person name="Schaack S."/>
            <person name="Shirato S."/>
            <person name="Slamovits C.H."/>
            <person name="Spencer D.F."/>
            <person name="Suzuki S."/>
            <person name="Worden A.Z."/>
            <person name="Zauner S."/>
            <person name="Barry K."/>
            <person name="Bell C."/>
            <person name="Bharti A.K."/>
            <person name="Crow J.A."/>
            <person name="Grimwood J."/>
            <person name="Kramer R."/>
            <person name="Lindquist E."/>
            <person name="Lucas S."/>
            <person name="Salamov A."/>
            <person name="McFadden G.I."/>
            <person name="Lane C.E."/>
            <person name="Keeling P.J."/>
            <person name="Gray M.W."/>
            <person name="Grigoriev I.V."/>
            <person name="Archibald J.M."/>
        </authorList>
    </citation>
    <scope>NUCLEOTIDE SEQUENCE</scope>
    <source>
        <strain evidence="3">CCMP2712</strain>
    </source>
</reference>
<organism evidence="1">
    <name type="scientific">Guillardia theta (strain CCMP2712)</name>
    <name type="common">Cryptophyte</name>
    <dbReference type="NCBI Taxonomy" id="905079"/>
    <lineage>
        <taxon>Eukaryota</taxon>
        <taxon>Cryptophyceae</taxon>
        <taxon>Pyrenomonadales</taxon>
        <taxon>Geminigeraceae</taxon>
        <taxon>Guillardia</taxon>
    </lineage>
</organism>
<reference evidence="2" key="3">
    <citation type="submission" date="2016-03" db="UniProtKB">
        <authorList>
            <consortium name="EnsemblProtists"/>
        </authorList>
    </citation>
    <scope>IDENTIFICATION</scope>
</reference>
<evidence type="ECO:0000313" key="2">
    <source>
        <dbReference type="EnsemblProtists" id="EKX45403"/>
    </source>
</evidence>
<dbReference type="KEGG" id="gtt:GUITHDRAFT_152711"/>
<dbReference type="PaxDb" id="55529-EKX45403"/>
<evidence type="ECO:0000313" key="1">
    <source>
        <dbReference type="EMBL" id="EKX45403.1"/>
    </source>
</evidence>
<sequence length="158" mass="17754">MTVEAYQNTSEDKLMTCNDHFQLVSLLCPDFPTQHHDDATKLLREASGNTQNLFPYKKIAAYWQILFVFSEFIAQVKDQFPPSTLQLDRNSLMWSIKSIINSKHWDFSCPSVSLMDSIVSSATDGSNQFVTFNKLMAGMASCTALIIDSSTLAPRTKS</sequence>
<name>L1JA37_GUITC</name>
<dbReference type="HOGENOM" id="CLU_1672616_0_0_1"/>
<gene>
    <name evidence="1" type="ORF">GUITHDRAFT_152711</name>
</gene>
<dbReference type="RefSeq" id="XP_005832383.1">
    <property type="nucleotide sequence ID" value="XM_005832326.1"/>
</dbReference>
<accession>L1JA37</accession>
<dbReference type="AlphaFoldDB" id="L1JA37"/>
<protein>
    <submittedName>
        <fullName evidence="1 2">Uncharacterized protein</fullName>
    </submittedName>
</protein>
<dbReference type="GeneID" id="17302027"/>
<evidence type="ECO:0000313" key="3">
    <source>
        <dbReference type="Proteomes" id="UP000011087"/>
    </source>
</evidence>
<dbReference type="EnsemblProtists" id="EKX45403">
    <property type="protein sequence ID" value="EKX45403"/>
    <property type="gene ID" value="GUITHDRAFT_152711"/>
</dbReference>
<proteinExistence type="predicted"/>